<keyword evidence="3" id="KW-0472">Membrane</keyword>
<accession>A0A6N3E9G6</accession>
<evidence type="ECO:0000256" key="7">
    <source>
        <dbReference type="PIRSR" id="PIRSR002854-1"/>
    </source>
</evidence>
<dbReference type="GO" id="GO:0016020">
    <property type="term" value="C:membrane"/>
    <property type="evidence" value="ECO:0007669"/>
    <property type="project" value="UniProtKB-SubCell"/>
</dbReference>
<reference evidence="9" key="1">
    <citation type="submission" date="2019-11" db="EMBL/GenBank/DDBJ databases">
        <authorList>
            <person name="Feng L."/>
        </authorList>
    </citation>
    <scope>NUCLEOTIDE SEQUENCE</scope>
    <source>
        <strain evidence="9">IbartlettiiLFYP30</strain>
    </source>
</reference>
<dbReference type="Pfam" id="PF03180">
    <property type="entry name" value="Lipoprotein_9"/>
    <property type="match status" value="1"/>
</dbReference>
<feature type="chain" id="PRO_5027079224" description="Lipoprotein" evidence="8">
    <location>
        <begin position="30"/>
        <end position="269"/>
    </location>
</feature>
<gene>
    <name evidence="9" type="primary">metQ_2</name>
    <name evidence="9" type="ORF">IBLFYP30_02478</name>
</gene>
<name>A0A6N3E9G6_9FIRM</name>
<feature type="lipid moiety-binding region" description="S-diacylglycerol cysteine" evidence="7">
    <location>
        <position position="24"/>
    </location>
</feature>
<comment type="similarity">
    <text evidence="6">Belongs to the nlpA lipoprotein family.</text>
</comment>
<evidence type="ECO:0000256" key="1">
    <source>
        <dbReference type="ARBA" id="ARBA00004635"/>
    </source>
</evidence>
<evidence type="ECO:0000256" key="2">
    <source>
        <dbReference type="ARBA" id="ARBA00022729"/>
    </source>
</evidence>
<evidence type="ECO:0000313" key="9">
    <source>
        <dbReference type="EMBL" id="VYU36554.1"/>
    </source>
</evidence>
<dbReference type="EMBL" id="CACRUE010000033">
    <property type="protein sequence ID" value="VYU36554.1"/>
    <property type="molecule type" value="Genomic_DNA"/>
</dbReference>
<evidence type="ECO:0000256" key="5">
    <source>
        <dbReference type="ARBA" id="ARBA00023288"/>
    </source>
</evidence>
<evidence type="ECO:0000256" key="8">
    <source>
        <dbReference type="SAM" id="SignalP"/>
    </source>
</evidence>
<dbReference type="PIRSF" id="PIRSF002854">
    <property type="entry name" value="MetQ"/>
    <property type="match status" value="1"/>
</dbReference>
<dbReference type="PANTHER" id="PTHR30429">
    <property type="entry name" value="D-METHIONINE-BINDING LIPOPROTEIN METQ"/>
    <property type="match status" value="1"/>
</dbReference>
<organism evidence="9">
    <name type="scientific">Intestinibacter bartlettii</name>
    <dbReference type="NCBI Taxonomy" id="261299"/>
    <lineage>
        <taxon>Bacteria</taxon>
        <taxon>Bacillati</taxon>
        <taxon>Bacillota</taxon>
        <taxon>Clostridia</taxon>
        <taxon>Peptostreptococcales</taxon>
        <taxon>Peptostreptococcaceae</taxon>
        <taxon>Intestinibacter</taxon>
    </lineage>
</organism>
<evidence type="ECO:0000256" key="6">
    <source>
        <dbReference type="PIRNR" id="PIRNR002854"/>
    </source>
</evidence>
<proteinExistence type="inferred from homology"/>
<evidence type="ECO:0000256" key="3">
    <source>
        <dbReference type="ARBA" id="ARBA00023136"/>
    </source>
</evidence>
<protein>
    <recommendedName>
        <fullName evidence="6">Lipoprotein</fullName>
    </recommendedName>
</protein>
<comment type="subcellular location">
    <subcellularLocation>
        <location evidence="1">Membrane</location>
        <topology evidence="1">Lipid-anchor</topology>
    </subcellularLocation>
</comment>
<keyword evidence="5 6" id="KW-0449">Lipoprotein</keyword>
<dbReference type="Gene3D" id="3.40.190.10">
    <property type="entry name" value="Periplasmic binding protein-like II"/>
    <property type="match status" value="2"/>
</dbReference>
<sequence>MKKSRKILSILLCLVAVLLFTVGCSKTNAEDKVIKVGATQVPGGDLFEYLKDDIKKEGYDLEITIFDDYNLPNEALDNGEIDANLFQHKPYLDKAISEKGYKLSPVVGLYESPLYVYSYKIKSIDDLKAGDKFALPDDPTNGSRALKYLQDELNLIKLKDGVDNPGVKDIVENPKKIEFIEANAAQLPSLLNDVTCAFINGNYAVAANLDANKDSIYCPKIDGTYTNILVSRTDDVDSEKIQVLKKVLTSEKSKKFLEENYKGVIVPVF</sequence>
<keyword evidence="2 8" id="KW-0732">Signal</keyword>
<dbReference type="AlphaFoldDB" id="A0A6N3E9G6"/>
<dbReference type="SUPFAM" id="SSF53850">
    <property type="entry name" value="Periplasmic binding protein-like II"/>
    <property type="match status" value="1"/>
</dbReference>
<keyword evidence="4" id="KW-0564">Palmitate</keyword>
<dbReference type="PANTHER" id="PTHR30429:SF1">
    <property type="entry name" value="D-METHIONINE-BINDING LIPOPROTEIN METQ-RELATED"/>
    <property type="match status" value="1"/>
</dbReference>
<feature type="signal peptide" evidence="8">
    <location>
        <begin position="1"/>
        <end position="29"/>
    </location>
</feature>
<dbReference type="RefSeq" id="WP_156531086.1">
    <property type="nucleotide sequence ID" value="NZ_CACRUE010000033.1"/>
</dbReference>
<dbReference type="InterPro" id="IPR004872">
    <property type="entry name" value="Lipoprotein_NlpA"/>
</dbReference>
<dbReference type="PROSITE" id="PS51257">
    <property type="entry name" value="PROKAR_LIPOPROTEIN"/>
    <property type="match status" value="1"/>
</dbReference>
<evidence type="ECO:0000256" key="4">
    <source>
        <dbReference type="ARBA" id="ARBA00023139"/>
    </source>
</evidence>